<dbReference type="SUPFAM" id="SSF49899">
    <property type="entry name" value="Concanavalin A-like lectins/glucanases"/>
    <property type="match status" value="1"/>
</dbReference>
<dbReference type="CDD" id="cd08996">
    <property type="entry name" value="GH32_FFase"/>
    <property type="match status" value="1"/>
</dbReference>
<dbReference type="InterPro" id="IPR023296">
    <property type="entry name" value="Glyco_hydro_beta-prop_sf"/>
</dbReference>
<evidence type="ECO:0000313" key="8">
    <source>
        <dbReference type="EMBL" id="MCV9884791.1"/>
    </source>
</evidence>
<reference evidence="8 9" key="1">
    <citation type="submission" date="2022-10" db="EMBL/GenBank/DDBJ databases">
        <title>Draft genome assembly of moderately radiation resistant bacterium Metabacillus halosaccharovorans.</title>
        <authorList>
            <person name="Pal S."/>
            <person name="Gopinathan A."/>
        </authorList>
    </citation>
    <scope>NUCLEOTIDE SEQUENCE [LARGE SCALE GENOMIC DNA]</scope>
    <source>
        <strain evidence="8 9">VITHBRA001</strain>
    </source>
</reference>
<name>A0ABT3DD36_9BACI</name>
<protein>
    <recommendedName>
        <fullName evidence="2">beta-fructofuranosidase</fullName>
        <ecNumber evidence="2">3.2.1.26</ecNumber>
    </recommendedName>
</protein>
<accession>A0ABT3DD36</accession>
<evidence type="ECO:0000256" key="4">
    <source>
        <dbReference type="ARBA" id="ARBA00023295"/>
    </source>
</evidence>
<dbReference type="Pfam" id="PF00251">
    <property type="entry name" value="Glyco_hydro_32N"/>
    <property type="match status" value="1"/>
</dbReference>
<dbReference type="InterPro" id="IPR013189">
    <property type="entry name" value="Glyco_hydro_32_C"/>
</dbReference>
<dbReference type="EC" id="3.2.1.26" evidence="2"/>
<evidence type="ECO:0000256" key="3">
    <source>
        <dbReference type="ARBA" id="ARBA00022801"/>
    </source>
</evidence>
<organism evidence="8 9">
    <name type="scientific">Metabacillus halosaccharovorans</name>
    <dbReference type="NCBI Taxonomy" id="930124"/>
    <lineage>
        <taxon>Bacteria</taxon>
        <taxon>Bacillati</taxon>
        <taxon>Bacillota</taxon>
        <taxon>Bacilli</taxon>
        <taxon>Bacillales</taxon>
        <taxon>Bacillaceae</taxon>
        <taxon>Metabacillus</taxon>
    </lineage>
</organism>
<sequence length="491" mass="56327">MNRLQKANDYIQENKHTVQSRPIYHFSPEIGWMNDPNGFVYYKGRYHLFYQYYPYDITWNDMHWGHATTENFIDWEHLPVAMANDKAYDANGCFSGSAIEKDGKLYLMYTGHIDPNMGFDRDEPEIAERQCVAISEDGVRFEKYQLNPVIGEKQLPEGYLICDFRDPKIVEADGVYYCVLSVRNTQRRGEIIMFKSEDLLEWTFHSSIYQSKFEENTLLECPDLFRIDDKDVLLFSEMPCDPEFAGEIQNKTVYVIGQMDFEKGHFLPESKGLLDYGQTFYAPQSTEGKEGERLLIGWMHRWHETAPPKEYGFNGMMSLPRKLDVKDGQLIQQPFIETDTYFSSIIADQHVQLDNGEELKFEGKPTGYMQVKIPTTSGKFEINLNKSGEKSTTVEVDIENNTLSLTSDYGNQGEIKVETLSVITQDEILLEIYLDLHSVELYLNSGEKVISFTAYDTDKGTDVVFGGTGVAPVGTAGQVPRPASFHLVYRD</sequence>
<evidence type="ECO:0000259" key="6">
    <source>
        <dbReference type="Pfam" id="PF00251"/>
    </source>
</evidence>
<dbReference type="Gene3D" id="2.60.120.560">
    <property type="entry name" value="Exo-inulinase, domain 1"/>
    <property type="match status" value="1"/>
</dbReference>
<evidence type="ECO:0000256" key="5">
    <source>
        <dbReference type="RuleBase" id="RU362110"/>
    </source>
</evidence>
<evidence type="ECO:0000313" key="9">
    <source>
        <dbReference type="Proteomes" id="UP001526147"/>
    </source>
</evidence>
<feature type="domain" description="Glycosyl hydrolase family 32 C-terminal" evidence="7">
    <location>
        <begin position="368"/>
        <end position="463"/>
    </location>
</feature>
<dbReference type="PANTHER" id="PTHR43101:SF1">
    <property type="entry name" value="BETA-FRUCTOSIDASE"/>
    <property type="match status" value="1"/>
</dbReference>
<dbReference type="Proteomes" id="UP001526147">
    <property type="component" value="Unassembled WGS sequence"/>
</dbReference>
<comment type="caution">
    <text evidence="8">The sequence shown here is derived from an EMBL/GenBank/DDBJ whole genome shotgun (WGS) entry which is preliminary data.</text>
</comment>
<keyword evidence="3 5" id="KW-0378">Hydrolase</keyword>
<dbReference type="SUPFAM" id="SSF75005">
    <property type="entry name" value="Arabinanase/levansucrase/invertase"/>
    <property type="match status" value="1"/>
</dbReference>
<keyword evidence="4 5" id="KW-0326">Glycosidase</keyword>
<evidence type="ECO:0000256" key="1">
    <source>
        <dbReference type="ARBA" id="ARBA00009902"/>
    </source>
</evidence>
<dbReference type="Gene3D" id="2.115.10.20">
    <property type="entry name" value="Glycosyl hydrolase domain, family 43"/>
    <property type="match status" value="1"/>
</dbReference>
<dbReference type="InterPro" id="IPR018053">
    <property type="entry name" value="Glyco_hydro_32_AS"/>
</dbReference>
<dbReference type="EMBL" id="JAOYEY010000023">
    <property type="protein sequence ID" value="MCV9884791.1"/>
    <property type="molecule type" value="Genomic_DNA"/>
</dbReference>
<evidence type="ECO:0000259" key="7">
    <source>
        <dbReference type="Pfam" id="PF08244"/>
    </source>
</evidence>
<dbReference type="PANTHER" id="PTHR43101">
    <property type="entry name" value="BETA-FRUCTOSIDASE"/>
    <property type="match status" value="1"/>
</dbReference>
<dbReference type="Pfam" id="PF08244">
    <property type="entry name" value="Glyco_hydro_32C"/>
    <property type="match status" value="1"/>
</dbReference>
<feature type="domain" description="Glycosyl hydrolase family 32 N-terminal" evidence="6">
    <location>
        <begin position="25"/>
        <end position="334"/>
    </location>
</feature>
<dbReference type="PROSITE" id="PS00609">
    <property type="entry name" value="GLYCOSYL_HYDROL_F32"/>
    <property type="match status" value="1"/>
</dbReference>
<keyword evidence="9" id="KW-1185">Reference proteome</keyword>
<dbReference type="InterPro" id="IPR013320">
    <property type="entry name" value="ConA-like_dom_sf"/>
</dbReference>
<gene>
    <name evidence="8" type="ORF">OIH86_03930</name>
</gene>
<dbReference type="InterPro" id="IPR013148">
    <property type="entry name" value="Glyco_hydro_32_N"/>
</dbReference>
<dbReference type="RefSeq" id="WP_264141702.1">
    <property type="nucleotide sequence ID" value="NZ_JAOYEY010000023.1"/>
</dbReference>
<comment type="similarity">
    <text evidence="1 5">Belongs to the glycosyl hydrolase 32 family.</text>
</comment>
<evidence type="ECO:0000256" key="2">
    <source>
        <dbReference type="ARBA" id="ARBA00012758"/>
    </source>
</evidence>
<dbReference type="SMART" id="SM00640">
    <property type="entry name" value="Glyco_32"/>
    <property type="match status" value="1"/>
</dbReference>
<proteinExistence type="inferred from homology"/>
<dbReference type="InterPro" id="IPR001362">
    <property type="entry name" value="Glyco_hydro_32"/>
</dbReference>
<dbReference type="InterPro" id="IPR051214">
    <property type="entry name" value="GH32_Enzymes"/>
</dbReference>